<feature type="compositionally biased region" description="Basic and acidic residues" evidence="1">
    <location>
        <begin position="40"/>
        <end position="82"/>
    </location>
</feature>
<evidence type="ECO:0000256" key="1">
    <source>
        <dbReference type="SAM" id="MobiDB-lite"/>
    </source>
</evidence>
<dbReference type="EMBL" id="HE601411">
    <property type="protein sequence ID" value="CAS01157.1"/>
    <property type="molecule type" value="Genomic_DNA"/>
</dbReference>
<dbReference type="RefSeq" id="XP_045100714.1">
    <property type="nucleotide sequence ID" value="XM_045241069.1"/>
</dbReference>
<dbReference type="WormBase" id="CBG26720">
    <property type="protein sequence ID" value="CBP41836"/>
    <property type="gene ID" value="WBGene00088134"/>
</dbReference>
<organism evidence="2 3">
    <name type="scientific">Caenorhabditis briggsae</name>
    <dbReference type="NCBI Taxonomy" id="6238"/>
    <lineage>
        <taxon>Eukaryota</taxon>
        <taxon>Metazoa</taxon>
        <taxon>Ecdysozoa</taxon>
        <taxon>Nematoda</taxon>
        <taxon>Chromadorea</taxon>
        <taxon>Rhabditida</taxon>
        <taxon>Rhabditina</taxon>
        <taxon>Rhabditomorpha</taxon>
        <taxon>Rhabditoidea</taxon>
        <taxon>Rhabditidae</taxon>
        <taxon>Peloderinae</taxon>
        <taxon>Caenorhabditis</taxon>
    </lineage>
</organism>
<feature type="compositionally biased region" description="Basic residues" evidence="1">
    <location>
        <begin position="30"/>
        <end position="39"/>
    </location>
</feature>
<dbReference type="CTD" id="68918191"/>
<feature type="compositionally biased region" description="Low complexity" evidence="1">
    <location>
        <begin position="83"/>
        <end position="96"/>
    </location>
</feature>
<reference evidence="2 3" key="2">
    <citation type="journal article" date="2011" name="PLoS Genet.">
        <title>Caenorhabditis briggsae recombinant inbred line genotypes reveal inter-strain incompatibility and the evolution of recombination.</title>
        <authorList>
            <person name="Ross J.A."/>
            <person name="Koboldt D.C."/>
            <person name="Staisch J.E."/>
            <person name="Chamberlin H.M."/>
            <person name="Gupta B.P."/>
            <person name="Miller R.D."/>
            <person name="Baird S.E."/>
            <person name="Haag E.S."/>
        </authorList>
    </citation>
    <scope>NUCLEOTIDE SEQUENCE [LARGE SCALE GENOMIC DNA]</scope>
    <source>
        <strain evidence="2 3">AF16</strain>
    </source>
</reference>
<name>B6IE93_CAEBR</name>
<evidence type="ECO:0000313" key="2">
    <source>
        <dbReference type="EMBL" id="CAS01157.1"/>
    </source>
</evidence>
<reference evidence="2 3" key="1">
    <citation type="journal article" date="2003" name="PLoS Biol.">
        <title>The genome sequence of Caenorhabditis briggsae: a platform for comparative genomics.</title>
        <authorList>
            <person name="Stein L.D."/>
            <person name="Bao Z."/>
            <person name="Blasiar D."/>
            <person name="Blumenthal T."/>
            <person name="Brent M.R."/>
            <person name="Chen N."/>
            <person name="Chinwalla A."/>
            <person name="Clarke L."/>
            <person name="Clee C."/>
            <person name="Coghlan A."/>
            <person name="Coulson A."/>
            <person name="D'Eustachio P."/>
            <person name="Fitch D.H."/>
            <person name="Fulton L.A."/>
            <person name="Fulton R.E."/>
            <person name="Griffiths-Jones S."/>
            <person name="Harris T.W."/>
            <person name="Hillier L.W."/>
            <person name="Kamath R."/>
            <person name="Kuwabara P.E."/>
            <person name="Mardis E.R."/>
            <person name="Marra M.A."/>
            <person name="Miner T.L."/>
            <person name="Minx P."/>
            <person name="Mullikin J.C."/>
            <person name="Plumb R.W."/>
            <person name="Rogers J."/>
            <person name="Schein J.E."/>
            <person name="Sohrmann M."/>
            <person name="Spieth J."/>
            <person name="Stajich J.E."/>
            <person name="Wei C."/>
            <person name="Willey D."/>
            <person name="Wilson R.K."/>
            <person name="Durbin R."/>
            <person name="Waterston R.H."/>
        </authorList>
    </citation>
    <scope>NUCLEOTIDE SEQUENCE [LARGE SCALE GENOMIC DNA]</scope>
    <source>
        <strain evidence="2 3">AF16</strain>
    </source>
</reference>
<dbReference type="Proteomes" id="UP000008549">
    <property type="component" value="Unassembled WGS sequence"/>
</dbReference>
<accession>B6IE93</accession>
<feature type="region of interest" description="Disordered" evidence="1">
    <location>
        <begin position="1"/>
        <end position="105"/>
    </location>
</feature>
<gene>
    <name evidence="2 4" type="ORF">CBG26720</name>
    <name evidence="2" type="ORF">CBG_26720</name>
</gene>
<dbReference type="HOGENOM" id="CLU_1972459_0_0_1"/>
<proteinExistence type="predicted"/>
<evidence type="ECO:0000313" key="3">
    <source>
        <dbReference type="Proteomes" id="UP000008549"/>
    </source>
</evidence>
<dbReference type="KEGG" id="cbr:CBG_26720"/>
<sequence length="127" mass="13872">MSKSPGPAKSPQKNVGKAKNRKTFKEKGKSTKLRRKKKKKDDEGPKVQKSRTSEEVKFNLNIKEPEGSPVVRDKSKIGKEGTKSTSKTTSTASPGPGFSPIPSQENEAPLFAANEKQIGSSLYVRLD</sequence>
<dbReference type="AlphaFoldDB" id="B6IE93"/>
<evidence type="ECO:0000313" key="4">
    <source>
        <dbReference type="WormBase" id="CBG26720"/>
    </source>
</evidence>
<keyword evidence="3" id="KW-1185">Reference proteome</keyword>
<protein>
    <submittedName>
        <fullName evidence="2">Protein CBG26720</fullName>
    </submittedName>
</protein>
<dbReference type="GeneID" id="68918191"/>